<evidence type="ECO:0000256" key="1">
    <source>
        <dbReference type="SAM" id="Phobius"/>
    </source>
</evidence>
<keyword evidence="1" id="KW-1133">Transmembrane helix</keyword>
<protein>
    <recommendedName>
        <fullName evidence="4">Transmembrane protein</fullName>
    </recommendedName>
</protein>
<dbReference type="Proteomes" id="UP000679226">
    <property type="component" value="Chromosome"/>
</dbReference>
<feature type="transmembrane region" description="Helical" evidence="1">
    <location>
        <begin position="6"/>
        <end position="24"/>
    </location>
</feature>
<evidence type="ECO:0000313" key="3">
    <source>
        <dbReference type="Proteomes" id="UP000679226"/>
    </source>
</evidence>
<dbReference type="AlphaFoldDB" id="A0A975Q7X8"/>
<keyword evidence="1" id="KW-0472">Membrane</keyword>
<dbReference type="EMBL" id="CP072227">
    <property type="protein sequence ID" value="QUT46930.1"/>
    <property type="molecule type" value="Genomic_DNA"/>
</dbReference>
<reference evidence="2" key="1">
    <citation type="journal article" date="2021" name="PLoS Genet.">
        <title>Mobile Type VI secretion system loci of the gut Bacteroidales display extensive intra-ecosystem transfer, multi-species spread and geographical clustering.</title>
        <authorList>
            <person name="Garcia-Bayona L."/>
            <person name="Coyne M.J."/>
            <person name="Comstock L.E."/>
        </authorList>
    </citation>
    <scope>NUCLEOTIDE SEQUENCE</scope>
    <source>
        <strain evidence="2">CL11T00C20</strain>
    </source>
</reference>
<feature type="transmembrane region" description="Helical" evidence="1">
    <location>
        <begin position="31"/>
        <end position="61"/>
    </location>
</feature>
<organism evidence="2 3">
    <name type="scientific">Bacteroides eggerthii</name>
    <dbReference type="NCBI Taxonomy" id="28111"/>
    <lineage>
        <taxon>Bacteria</taxon>
        <taxon>Pseudomonadati</taxon>
        <taxon>Bacteroidota</taxon>
        <taxon>Bacteroidia</taxon>
        <taxon>Bacteroidales</taxon>
        <taxon>Bacteroidaceae</taxon>
        <taxon>Bacteroides</taxon>
    </lineage>
</organism>
<dbReference type="KEGG" id="beg:INE88_03775"/>
<accession>A0A975Q7X8</accession>
<name>A0A975Q7X8_9BACE</name>
<evidence type="ECO:0008006" key="4">
    <source>
        <dbReference type="Google" id="ProtNLM"/>
    </source>
</evidence>
<keyword evidence="1" id="KW-0812">Transmembrane</keyword>
<sequence length="70" mass="7558">MDAFLIILHVVLCFTLLPFLMKGCDMIFKVIAVVISLCATPVAMVLGPAAAFIGYGCIWIFSKLSGLPPR</sequence>
<gene>
    <name evidence="2" type="ORF">INE88_03775</name>
</gene>
<evidence type="ECO:0000313" key="2">
    <source>
        <dbReference type="EMBL" id="QUT46930.1"/>
    </source>
</evidence>
<proteinExistence type="predicted"/>